<dbReference type="Proteomes" id="UP000429607">
    <property type="component" value="Unassembled WGS sequence"/>
</dbReference>
<evidence type="ECO:0000313" key="2">
    <source>
        <dbReference type="EMBL" id="KAE9016067.1"/>
    </source>
</evidence>
<reference evidence="4 6" key="1">
    <citation type="submission" date="2018-09" db="EMBL/GenBank/DDBJ databases">
        <title>Genomic investigation of the strawberry pathogen Phytophthora fragariae indicates pathogenicity is determined by transcriptional variation in three key races.</title>
        <authorList>
            <person name="Adams T.M."/>
            <person name="Armitage A.D."/>
            <person name="Sobczyk M.K."/>
            <person name="Bates H.J."/>
            <person name="Dunwell J.M."/>
            <person name="Nellist C.F."/>
            <person name="Harrison R.J."/>
        </authorList>
    </citation>
    <scope>NUCLEOTIDE SEQUENCE [LARGE SCALE GENOMIC DNA]</scope>
    <source>
        <strain evidence="2 4">SCRP249</strain>
        <strain evidence="1 6">SCRP324</strain>
        <strain evidence="3 5">SCRP333</strain>
    </source>
</reference>
<evidence type="ECO:0000313" key="6">
    <source>
        <dbReference type="Proteomes" id="UP000435112"/>
    </source>
</evidence>
<gene>
    <name evidence="2" type="ORF">PR001_g14745</name>
    <name evidence="1" type="ORF">PR002_g29320</name>
    <name evidence="3" type="ORF">PR003_g30530</name>
</gene>
<dbReference type="Proteomes" id="UP000434957">
    <property type="component" value="Unassembled WGS sequence"/>
</dbReference>
<sequence length="144" mass="16663">MFVYNAAEDHEILREEGSDVLHLQVYLKAVTEKLCHVGDVIIHQASGPTLDFILQGRLRHILDGSAKLVVRKMFQDSWFHGDLDADDHIFMCFARRQASLSDPFFILATIMRELHQVRLPQIIQPRKLGVLEDWLHVRHLDVTV</sequence>
<protein>
    <submittedName>
        <fullName evidence="2">Uncharacterized protein</fullName>
    </submittedName>
</protein>
<comment type="caution">
    <text evidence="2">The sequence shown here is derived from an EMBL/GenBank/DDBJ whole genome shotgun (WGS) entry which is preliminary data.</text>
</comment>
<dbReference type="EMBL" id="QXFV01001073">
    <property type="protein sequence ID" value="KAE9016067.1"/>
    <property type="molecule type" value="Genomic_DNA"/>
</dbReference>
<organism evidence="2 4">
    <name type="scientific">Phytophthora rubi</name>
    <dbReference type="NCBI Taxonomy" id="129364"/>
    <lineage>
        <taxon>Eukaryota</taxon>
        <taxon>Sar</taxon>
        <taxon>Stramenopiles</taxon>
        <taxon>Oomycota</taxon>
        <taxon>Peronosporomycetes</taxon>
        <taxon>Peronosporales</taxon>
        <taxon>Peronosporaceae</taxon>
        <taxon>Phytophthora</taxon>
    </lineage>
</organism>
<dbReference type="Proteomes" id="UP000435112">
    <property type="component" value="Unassembled WGS sequence"/>
</dbReference>
<proteinExistence type="predicted"/>
<name>A0A6A3LDW4_9STRA</name>
<dbReference type="AlphaFoldDB" id="A0A6A3LDW4"/>
<dbReference type="EMBL" id="QXFT01005744">
    <property type="protein sequence ID" value="KAE9271363.1"/>
    <property type="molecule type" value="Genomic_DNA"/>
</dbReference>
<evidence type="ECO:0000313" key="1">
    <source>
        <dbReference type="EMBL" id="KAE8963321.1"/>
    </source>
</evidence>
<evidence type="ECO:0000313" key="3">
    <source>
        <dbReference type="EMBL" id="KAE9271363.1"/>
    </source>
</evidence>
<keyword evidence="5" id="KW-1185">Reference proteome</keyword>
<dbReference type="EMBL" id="QXFU01005713">
    <property type="protein sequence ID" value="KAE8963321.1"/>
    <property type="molecule type" value="Genomic_DNA"/>
</dbReference>
<evidence type="ECO:0000313" key="5">
    <source>
        <dbReference type="Proteomes" id="UP000434957"/>
    </source>
</evidence>
<evidence type="ECO:0000313" key="4">
    <source>
        <dbReference type="Proteomes" id="UP000429607"/>
    </source>
</evidence>
<accession>A0A6A3LDW4</accession>